<dbReference type="GO" id="GO:0005615">
    <property type="term" value="C:extracellular space"/>
    <property type="evidence" value="ECO:0007669"/>
    <property type="project" value="TreeGrafter"/>
</dbReference>
<dbReference type="InterPro" id="IPR004245">
    <property type="entry name" value="DUF229"/>
</dbReference>
<evidence type="ECO:0000313" key="3">
    <source>
        <dbReference type="Proteomes" id="UP000218231"/>
    </source>
</evidence>
<organism evidence="2 3">
    <name type="scientific">Diploscapter pachys</name>
    <dbReference type="NCBI Taxonomy" id="2018661"/>
    <lineage>
        <taxon>Eukaryota</taxon>
        <taxon>Metazoa</taxon>
        <taxon>Ecdysozoa</taxon>
        <taxon>Nematoda</taxon>
        <taxon>Chromadorea</taxon>
        <taxon>Rhabditida</taxon>
        <taxon>Rhabditina</taxon>
        <taxon>Rhabditomorpha</taxon>
        <taxon>Rhabditoidea</taxon>
        <taxon>Rhabditidae</taxon>
        <taxon>Diploscapter</taxon>
    </lineage>
</organism>
<evidence type="ECO:0000256" key="1">
    <source>
        <dbReference type="SAM" id="MobiDB-lite"/>
    </source>
</evidence>
<dbReference type="Pfam" id="PF02995">
    <property type="entry name" value="DUF229"/>
    <property type="match status" value="1"/>
</dbReference>
<comment type="caution">
    <text evidence="2">The sequence shown here is derived from an EMBL/GenBank/DDBJ whole genome shotgun (WGS) entry which is preliminary data.</text>
</comment>
<gene>
    <name evidence="2" type="ORF">WR25_08406</name>
</gene>
<protein>
    <submittedName>
        <fullName evidence="2">Uncharacterized protein</fullName>
    </submittedName>
</protein>
<dbReference type="PANTHER" id="PTHR10974:SF6">
    <property type="entry name" value="PROTEIN CBG19234"/>
    <property type="match status" value="1"/>
</dbReference>
<name>A0A2A2KTP3_9BILA</name>
<feature type="region of interest" description="Disordered" evidence="1">
    <location>
        <begin position="499"/>
        <end position="525"/>
    </location>
</feature>
<accession>A0A2A2KTP3</accession>
<evidence type="ECO:0000313" key="2">
    <source>
        <dbReference type="EMBL" id="PAV77320.1"/>
    </source>
</evidence>
<dbReference type="OrthoDB" id="413313at2759"/>
<dbReference type="Proteomes" id="UP000218231">
    <property type="component" value="Unassembled WGS sequence"/>
</dbReference>
<reference evidence="2 3" key="1">
    <citation type="journal article" date="2017" name="Curr. Biol.">
        <title>Genome architecture and evolution of a unichromosomal asexual nematode.</title>
        <authorList>
            <person name="Fradin H."/>
            <person name="Zegar C."/>
            <person name="Gutwein M."/>
            <person name="Lucas J."/>
            <person name="Kovtun M."/>
            <person name="Corcoran D."/>
            <person name="Baugh L.R."/>
            <person name="Kiontke K."/>
            <person name="Gunsalus K."/>
            <person name="Fitch D.H."/>
            <person name="Piano F."/>
        </authorList>
    </citation>
    <scope>NUCLEOTIDE SEQUENCE [LARGE SCALE GENOMIC DNA]</scope>
    <source>
        <strain evidence="2">PF1309</strain>
    </source>
</reference>
<dbReference type="EMBL" id="LIAE01007728">
    <property type="protein sequence ID" value="PAV77320.1"/>
    <property type="molecule type" value="Genomic_DNA"/>
</dbReference>
<proteinExistence type="predicted"/>
<dbReference type="PANTHER" id="PTHR10974">
    <property type="entry name" value="FI08016P-RELATED"/>
    <property type="match status" value="1"/>
</dbReference>
<sequence>MEKSLEKKGEEIVVNENIFIEPVDFNLVDLGESLLPHHPFDNACRFPIVATYPEDLSSYRVGERLRTLKCPIEEYPLATQDSEGYLYIHNHFEHYGNTTADVKCKVIILEGGLRDPKTNKGKDKIEHVKVYEGIENKRLWVNADNYLVKCTRQGKVTWEKPFAGMRDDSKERNVMFVAKDVSGLDSFGMRIREKPKKTPERYSIDILGFDSTARNMFVRHMPRTVDTMNKLGYHFLYGYNKVGDNSVINLGPLLAGDMKEALEAPMNDTSGDLNADWLFPLHSKLDPSAVPFLWKLMKEKFGCKTMFNDDPSVKQRGLFHYPRYEFLPGFSEMPADHYYRPYYVTLFEKWLYGPCKDGDQIQKDFVDLWYRFAQRYQDVCHFGFTFITTLTHEAGLTIELIDEYLAGRLSQLHLTGALDNSLSIIMGDHGNRIGIQQFSYTGRIEERMPLMAIRLPTNFAEKYPNEYANFLKNKFKLTRTCRDALVPYNFCTCMLDRSNDTNRNPNVSPPEEHVPYNPKMDNVEPQNVEGRSYEAIKTWLEKSELNQCISPESIKINKTIYTLSLNPFARHGFRTLTNLTRNEGITKLPHKLDYYYHEMSVSATAVTGTPLELLFRIEEEVKRKLFNVVFEPFVLLAPRICYRPSIIETCSCMLNNFQKPKTAFVKT</sequence>
<dbReference type="STRING" id="2018661.A0A2A2KTP3"/>
<dbReference type="AlphaFoldDB" id="A0A2A2KTP3"/>
<keyword evidence="3" id="KW-1185">Reference proteome</keyword>
<dbReference type="CDD" id="cd16021">
    <property type="entry name" value="ALP_like"/>
    <property type="match status" value="1"/>
</dbReference>